<dbReference type="GO" id="GO:0008236">
    <property type="term" value="F:serine-type peptidase activity"/>
    <property type="evidence" value="ECO:0007669"/>
    <property type="project" value="UniProtKB-KW"/>
</dbReference>
<evidence type="ECO:0000313" key="9">
    <source>
        <dbReference type="EMBL" id="CAK9173068.1"/>
    </source>
</evidence>
<evidence type="ECO:0000256" key="2">
    <source>
        <dbReference type="ARBA" id="ARBA00009045"/>
    </source>
</evidence>
<keyword evidence="8" id="KW-1133">Transmembrane helix</keyword>
<gene>
    <name evidence="9" type="ORF">ILEXP_LOCUS42814</name>
</gene>
<dbReference type="AlphaFoldDB" id="A0ABC8TYA6"/>
<keyword evidence="8" id="KW-0472">Membrane</keyword>
<name>A0ABC8TYA6_9AQUA</name>
<dbReference type="Proteomes" id="UP001642360">
    <property type="component" value="Unassembled WGS sequence"/>
</dbReference>
<keyword evidence="6" id="KW-0720">Serine protease</keyword>
<sequence>MRANGDLENRGGTKSRDNTYPPTYYSSSYAESTETQWTSWLVPVIAVANVAMFFVIMYVNNCPKNIFGREGDCVARFLGRLSIEPTKENPLFGPSSSTHYNVL</sequence>
<feature type="region of interest" description="Disordered" evidence="7">
    <location>
        <begin position="1"/>
        <end position="23"/>
    </location>
</feature>
<comment type="caution">
    <text evidence="9">The sequence shown here is derived from an EMBL/GenBank/DDBJ whole genome shotgun (WGS) entry which is preliminary data.</text>
</comment>
<evidence type="ECO:0000256" key="1">
    <source>
        <dbReference type="ARBA" id="ARBA00000156"/>
    </source>
</evidence>
<dbReference type="EMBL" id="CAUOFW020006168">
    <property type="protein sequence ID" value="CAK9173068.1"/>
    <property type="molecule type" value="Genomic_DNA"/>
</dbReference>
<protein>
    <recommendedName>
        <fullName evidence="3">rhomboid protease</fullName>
        <ecNumber evidence="3">3.4.21.105</ecNumber>
    </recommendedName>
</protein>
<comment type="catalytic activity">
    <reaction evidence="1">
        <text>Cleaves type-1 transmembrane domains using a catalytic dyad composed of serine and histidine that are contributed by different transmembrane domains.</text>
        <dbReference type="EC" id="3.4.21.105"/>
    </reaction>
</comment>
<proteinExistence type="inferred from homology"/>
<evidence type="ECO:0000256" key="4">
    <source>
        <dbReference type="ARBA" id="ARBA00022670"/>
    </source>
</evidence>
<evidence type="ECO:0000256" key="5">
    <source>
        <dbReference type="ARBA" id="ARBA00022801"/>
    </source>
</evidence>
<keyword evidence="5" id="KW-0378">Hydrolase</keyword>
<dbReference type="EC" id="3.4.21.105" evidence="3"/>
<keyword evidence="8" id="KW-0812">Transmembrane</keyword>
<accession>A0ABC8TYA6</accession>
<keyword evidence="4" id="KW-0645">Protease</keyword>
<reference evidence="9 10" key="1">
    <citation type="submission" date="2024-02" db="EMBL/GenBank/DDBJ databases">
        <authorList>
            <person name="Vignale AGUSTIN F."/>
            <person name="Sosa J E."/>
            <person name="Modenutti C."/>
        </authorList>
    </citation>
    <scope>NUCLEOTIDE SEQUENCE [LARGE SCALE GENOMIC DNA]</scope>
</reference>
<dbReference type="GO" id="GO:0006508">
    <property type="term" value="P:proteolysis"/>
    <property type="evidence" value="ECO:0007669"/>
    <property type="project" value="UniProtKB-KW"/>
</dbReference>
<dbReference type="PANTHER" id="PTHR22936:SF69">
    <property type="entry name" value="RHOMBOID-LIKE PROTEIN"/>
    <property type="match status" value="1"/>
</dbReference>
<evidence type="ECO:0000256" key="3">
    <source>
        <dbReference type="ARBA" id="ARBA00013039"/>
    </source>
</evidence>
<evidence type="ECO:0000256" key="6">
    <source>
        <dbReference type="ARBA" id="ARBA00022825"/>
    </source>
</evidence>
<evidence type="ECO:0000256" key="8">
    <source>
        <dbReference type="SAM" id="Phobius"/>
    </source>
</evidence>
<evidence type="ECO:0000313" key="10">
    <source>
        <dbReference type="Proteomes" id="UP001642360"/>
    </source>
</evidence>
<feature type="compositionally biased region" description="Basic and acidic residues" evidence="7">
    <location>
        <begin position="1"/>
        <end position="17"/>
    </location>
</feature>
<keyword evidence="10" id="KW-1185">Reference proteome</keyword>
<dbReference type="InterPro" id="IPR002610">
    <property type="entry name" value="Peptidase_S54_rhomboid-like"/>
</dbReference>
<evidence type="ECO:0000256" key="7">
    <source>
        <dbReference type="SAM" id="MobiDB-lite"/>
    </source>
</evidence>
<dbReference type="PANTHER" id="PTHR22936">
    <property type="entry name" value="RHOMBOID-RELATED"/>
    <property type="match status" value="1"/>
</dbReference>
<comment type="similarity">
    <text evidence="2">Belongs to the peptidase S54 family.</text>
</comment>
<feature type="transmembrane region" description="Helical" evidence="8">
    <location>
        <begin position="37"/>
        <end position="59"/>
    </location>
</feature>
<organism evidence="9 10">
    <name type="scientific">Ilex paraguariensis</name>
    <name type="common">yerba mate</name>
    <dbReference type="NCBI Taxonomy" id="185542"/>
    <lineage>
        <taxon>Eukaryota</taxon>
        <taxon>Viridiplantae</taxon>
        <taxon>Streptophyta</taxon>
        <taxon>Embryophyta</taxon>
        <taxon>Tracheophyta</taxon>
        <taxon>Spermatophyta</taxon>
        <taxon>Magnoliopsida</taxon>
        <taxon>eudicotyledons</taxon>
        <taxon>Gunneridae</taxon>
        <taxon>Pentapetalae</taxon>
        <taxon>asterids</taxon>
        <taxon>campanulids</taxon>
        <taxon>Aquifoliales</taxon>
        <taxon>Aquifoliaceae</taxon>
        <taxon>Ilex</taxon>
    </lineage>
</organism>